<organism evidence="1 2">
    <name type="scientific">Bacteroides luti</name>
    <dbReference type="NCBI Taxonomy" id="1297750"/>
    <lineage>
        <taxon>Bacteria</taxon>
        <taxon>Pseudomonadati</taxon>
        <taxon>Bacteroidota</taxon>
        <taxon>Bacteroidia</taxon>
        <taxon>Bacteroidales</taxon>
        <taxon>Bacteroidaceae</taxon>
        <taxon>Bacteroides</taxon>
    </lineage>
</organism>
<dbReference type="Proteomes" id="UP000184509">
    <property type="component" value="Unassembled WGS sequence"/>
</dbReference>
<keyword evidence="2" id="KW-1185">Reference proteome</keyword>
<protein>
    <submittedName>
        <fullName evidence="1">Molybdate transport system regulatory protein</fullName>
    </submittedName>
</protein>
<gene>
    <name evidence="1" type="ORF">SAMN05444405_105101</name>
</gene>
<reference evidence="1 2" key="1">
    <citation type="submission" date="2016-11" db="EMBL/GenBank/DDBJ databases">
        <authorList>
            <person name="Jaros S."/>
            <person name="Januszkiewicz K."/>
            <person name="Wedrychowicz H."/>
        </authorList>
    </citation>
    <scope>NUCLEOTIDE SEQUENCE [LARGE SCALE GENOMIC DNA]</scope>
    <source>
        <strain evidence="1 2">DSM 26991</strain>
    </source>
</reference>
<dbReference type="RefSeq" id="WP_083547619.1">
    <property type="nucleotide sequence ID" value="NZ_FQTV01000005.1"/>
</dbReference>
<dbReference type="InterPro" id="IPR051815">
    <property type="entry name" value="Molybdate_resp_trans_reg"/>
</dbReference>
<dbReference type="PANTHER" id="PTHR30432:SF1">
    <property type="entry name" value="DNA-BINDING TRANSCRIPTIONAL DUAL REGULATOR MODE"/>
    <property type="match status" value="1"/>
</dbReference>
<accession>A0A1M4YWS6</accession>
<dbReference type="InterPro" id="IPR036388">
    <property type="entry name" value="WH-like_DNA-bd_sf"/>
</dbReference>
<dbReference type="EMBL" id="FQTV01000005">
    <property type="protein sequence ID" value="SHF10007.1"/>
    <property type="molecule type" value="Genomic_DNA"/>
</dbReference>
<proteinExistence type="predicted"/>
<sequence>MDRSTFSMDALLTIYRDNEVFIGQSQYRLLKQILTDGSINAAAKSLKMSYQHAWHLIDKMNRLSPIPVVIRQKGGKDGGGCSISPYGMKVIESYAMHEIEIIKLLEQTNSELESCFF</sequence>
<evidence type="ECO:0000313" key="2">
    <source>
        <dbReference type="Proteomes" id="UP000184509"/>
    </source>
</evidence>
<dbReference type="AlphaFoldDB" id="A0A1M4YWS6"/>
<name>A0A1M4YWS6_9BACE</name>
<dbReference type="OrthoDB" id="9805928at2"/>
<dbReference type="SUPFAM" id="SSF46785">
    <property type="entry name" value="Winged helix' DNA-binding domain"/>
    <property type="match status" value="1"/>
</dbReference>
<dbReference type="STRING" id="1297750.SAMN05444405_105101"/>
<dbReference type="Gene3D" id="1.10.10.10">
    <property type="entry name" value="Winged helix-like DNA-binding domain superfamily/Winged helix DNA-binding domain"/>
    <property type="match status" value="1"/>
</dbReference>
<dbReference type="PANTHER" id="PTHR30432">
    <property type="entry name" value="TRANSCRIPTIONAL REGULATOR MODE"/>
    <property type="match status" value="1"/>
</dbReference>
<dbReference type="InterPro" id="IPR036390">
    <property type="entry name" value="WH_DNA-bd_sf"/>
</dbReference>
<evidence type="ECO:0000313" key="1">
    <source>
        <dbReference type="EMBL" id="SHF10007.1"/>
    </source>
</evidence>